<evidence type="ECO:0000256" key="10">
    <source>
        <dbReference type="SAM" id="Phobius"/>
    </source>
</evidence>
<keyword evidence="12" id="KW-1185">Reference proteome</keyword>
<evidence type="ECO:0000256" key="1">
    <source>
        <dbReference type="ARBA" id="ARBA00004377"/>
    </source>
</evidence>
<feature type="transmembrane region" description="Helical" evidence="10">
    <location>
        <begin position="23"/>
        <end position="41"/>
    </location>
</feature>
<evidence type="ECO:0000313" key="11">
    <source>
        <dbReference type="EMBL" id="MBR7782978.1"/>
    </source>
</evidence>
<keyword evidence="7" id="KW-0653">Protein transport</keyword>
<name>A0A941I8M9_9BURK</name>
<keyword evidence="8 10" id="KW-1133">Transmembrane helix</keyword>
<dbReference type="SUPFAM" id="SSF103054">
    <property type="entry name" value="General secretion pathway protein M, EpsM"/>
    <property type="match status" value="1"/>
</dbReference>
<comment type="similarity">
    <text evidence="2">Belongs to the GSP M family.</text>
</comment>
<dbReference type="RefSeq" id="WP_212688271.1">
    <property type="nucleotide sequence ID" value="NZ_CAXBSD010000040.1"/>
</dbReference>
<evidence type="ECO:0000256" key="5">
    <source>
        <dbReference type="ARBA" id="ARBA00022519"/>
    </source>
</evidence>
<dbReference type="Gene3D" id="3.30.1360.100">
    <property type="entry name" value="General secretion pathway protein M, EpsM"/>
    <property type="match status" value="1"/>
</dbReference>
<gene>
    <name evidence="11" type="ORF">KDM89_12555</name>
</gene>
<protein>
    <submittedName>
        <fullName evidence="11">Type II secretion system protein M</fullName>
    </submittedName>
</protein>
<dbReference type="InterPro" id="IPR023229">
    <property type="entry name" value="T2SS_M_periplasmic_sf"/>
</dbReference>
<dbReference type="InterPro" id="IPR007690">
    <property type="entry name" value="T2SS_GspM"/>
</dbReference>
<dbReference type="GO" id="GO:0015628">
    <property type="term" value="P:protein secretion by the type II secretion system"/>
    <property type="evidence" value="ECO:0007669"/>
    <property type="project" value="InterPro"/>
</dbReference>
<accession>A0A941I8M9</accession>
<evidence type="ECO:0000256" key="8">
    <source>
        <dbReference type="ARBA" id="ARBA00022989"/>
    </source>
</evidence>
<evidence type="ECO:0000256" key="7">
    <source>
        <dbReference type="ARBA" id="ARBA00022927"/>
    </source>
</evidence>
<dbReference type="Proteomes" id="UP000680067">
    <property type="component" value="Unassembled WGS sequence"/>
</dbReference>
<dbReference type="EMBL" id="JAGSPN010000009">
    <property type="protein sequence ID" value="MBR7782978.1"/>
    <property type="molecule type" value="Genomic_DNA"/>
</dbReference>
<evidence type="ECO:0000256" key="3">
    <source>
        <dbReference type="ARBA" id="ARBA00022448"/>
    </source>
</evidence>
<dbReference type="GO" id="GO:0015627">
    <property type="term" value="C:type II protein secretion system complex"/>
    <property type="evidence" value="ECO:0007669"/>
    <property type="project" value="InterPro"/>
</dbReference>
<dbReference type="Pfam" id="PF04612">
    <property type="entry name" value="T2SSM"/>
    <property type="match status" value="1"/>
</dbReference>
<keyword evidence="4" id="KW-1003">Cell membrane</keyword>
<proteinExistence type="inferred from homology"/>
<evidence type="ECO:0000256" key="4">
    <source>
        <dbReference type="ARBA" id="ARBA00022475"/>
    </source>
</evidence>
<comment type="caution">
    <text evidence="11">The sequence shown here is derived from an EMBL/GenBank/DDBJ whole genome shotgun (WGS) entry which is preliminary data.</text>
</comment>
<keyword evidence="5" id="KW-0997">Cell inner membrane</keyword>
<keyword evidence="3" id="KW-0813">Transport</keyword>
<dbReference type="GO" id="GO:0005886">
    <property type="term" value="C:plasma membrane"/>
    <property type="evidence" value="ECO:0007669"/>
    <property type="project" value="UniProtKB-SubCell"/>
</dbReference>
<keyword evidence="9 10" id="KW-0472">Membrane</keyword>
<evidence type="ECO:0000256" key="6">
    <source>
        <dbReference type="ARBA" id="ARBA00022692"/>
    </source>
</evidence>
<organism evidence="11 12">
    <name type="scientific">Undibacterium luofuense</name>
    <dbReference type="NCBI Taxonomy" id="2828733"/>
    <lineage>
        <taxon>Bacteria</taxon>
        <taxon>Pseudomonadati</taxon>
        <taxon>Pseudomonadota</taxon>
        <taxon>Betaproteobacteria</taxon>
        <taxon>Burkholderiales</taxon>
        <taxon>Oxalobacteraceae</taxon>
        <taxon>Undibacterium</taxon>
    </lineage>
</organism>
<evidence type="ECO:0000256" key="2">
    <source>
        <dbReference type="ARBA" id="ARBA00010637"/>
    </source>
</evidence>
<comment type="subcellular location">
    <subcellularLocation>
        <location evidence="1">Cell inner membrane</location>
        <topology evidence="1">Single-pass membrane protein</topology>
    </subcellularLocation>
</comment>
<reference evidence="11" key="1">
    <citation type="submission" date="2021-04" db="EMBL/GenBank/DDBJ databases">
        <title>novel species isolated from subtropical streams in China.</title>
        <authorList>
            <person name="Lu H."/>
        </authorList>
    </citation>
    <scope>NUCLEOTIDE SEQUENCE</scope>
    <source>
        <strain evidence="11">LFS511W</strain>
    </source>
</reference>
<sequence>MISVWRAQFEQYWSEREPRERKTLTIGAAVVVAALFYLTAIDPAYTGRIALEKSIPVQRQQLAEMNALSVQYNQLAPQLSQGIEPVTREMIESALSTRGMKAQTLSVTDDTVKLQIQSAGYGNLMEWVAEMQKSFRLVVEDAKLTAQTEAGQVNASFTMRQIRSGAR</sequence>
<evidence type="ECO:0000313" key="12">
    <source>
        <dbReference type="Proteomes" id="UP000680067"/>
    </source>
</evidence>
<dbReference type="AlphaFoldDB" id="A0A941I8M9"/>
<keyword evidence="6 10" id="KW-0812">Transmembrane</keyword>
<evidence type="ECO:0000256" key="9">
    <source>
        <dbReference type="ARBA" id="ARBA00023136"/>
    </source>
</evidence>